<dbReference type="InParanoid" id="A0A409WK79"/>
<sequence length="91" mass="9855">MVRGHPTHLCIGIHTLVANQLLPAPEDWIFPKFVPGHSKPVNFQPAAFRVDFDQDTGSDNSPPASNFNDGDENDSSFGDVFISSPNTTSVS</sequence>
<dbReference type="EMBL" id="NHTK01005442">
    <property type="protein sequence ID" value="PPQ78907.1"/>
    <property type="molecule type" value="Genomic_DNA"/>
</dbReference>
<evidence type="ECO:0000313" key="3">
    <source>
        <dbReference type="Proteomes" id="UP000284842"/>
    </source>
</evidence>
<name>A0A409WK79_9AGAR</name>
<dbReference type="AlphaFoldDB" id="A0A409WK79"/>
<feature type="region of interest" description="Disordered" evidence="1">
    <location>
        <begin position="52"/>
        <end position="91"/>
    </location>
</feature>
<feature type="compositionally biased region" description="Polar residues" evidence="1">
    <location>
        <begin position="55"/>
        <end position="68"/>
    </location>
</feature>
<comment type="caution">
    <text evidence="2">The sequence shown here is derived from an EMBL/GenBank/DDBJ whole genome shotgun (WGS) entry which is preliminary data.</text>
</comment>
<evidence type="ECO:0000256" key="1">
    <source>
        <dbReference type="SAM" id="MobiDB-lite"/>
    </source>
</evidence>
<gene>
    <name evidence="2" type="ORF">CVT24_012407</name>
</gene>
<keyword evidence="3" id="KW-1185">Reference proteome</keyword>
<accession>A0A409WK79</accession>
<reference evidence="2 3" key="1">
    <citation type="journal article" date="2018" name="Evol. Lett.">
        <title>Horizontal gene cluster transfer increased hallucinogenic mushroom diversity.</title>
        <authorList>
            <person name="Reynolds H.T."/>
            <person name="Vijayakumar V."/>
            <person name="Gluck-Thaler E."/>
            <person name="Korotkin H.B."/>
            <person name="Matheny P.B."/>
            <person name="Slot J.C."/>
        </authorList>
    </citation>
    <scope>NUCLEOTIDE SEQUENCE [LARGE SCALE GENOMIC DNA]</scope>
    <source>
        <strain evidence="2 3">2629</strain>
    </source>
</reference>
<protein>
    <submittedName>
        <fullName evidence="2">Uncharacterized protein</fullName>
    </submittedName>
</protein>
<organism evidence="2 3">
    <name type="scientific">Panaeolus cyanescens</name>
    <dbReference type="NCBI Taxonomy" id="181874"/>
    <lineage>
        <taxon>Eukaryota</taxon>
        <taxon>Fungi</taxon>
        <taxon>Dikarya</taxon>
        <taxon>Basidiomycota</taxon>
        <taxon>Agaricomycotina</taxon>
        <taxon>Agaricomycetes</taxon>
        <taxon>Agaricomycetidae</taxon>
        <taxon>Agaricales</taxon>
        <taxon>Agaricineae</taxon>
        <taxon>Galeropsidaceae</taxon>
        <taxon>Panaeolus</taxon>
    </lineage>
</organism>
<proteinExistence type="predicted"/>
<dbReference type="Proteomes" id="UP000284842">
    <property type="component" value="Unassembled WGS sequence"/>
</dbReference>
<evidence type="ECO:0000313" key="2">
    <source>
        <dbReference type="EMBL" id="PPQ78907.1"/>
    </source>
</evidence>